<dbReference type="CDD" id="cd14210">
    <property type="entry name" value="PKc_DYRK"/>
    <property type="match status" value="1"/>
</dbReference>
<dbReference type="InterPro" id="IPR000719">
    <property type="entry name" value="Prot_kinase_dom"/>
</dbReference>
<protein>
    <recommendedName>
        <fullName evidence="2">dual-specificity kinase</fullName>
        <ecNumber evidence="2">2.7.12.1</ecNumber>
    </recommendedName>
</protein>
<feature type="compositionally biased region" description="Low complexity" evidence="12">
    <location>
        <begin position="1"/>
        <end position="13"/>
    </location>
</feature>
<comment type="similarity">
    <text evidence="1">Belongs to the protein kinase superfamily. CMGC Ser/Thr protein kinase family. MNB/DYRK subfamily.</text>
</comment>
<comment type="catalytic activity">
    <reaction evidence="8">
        <text>L-seryl-[protein] + ATP = O-phospho-L-seryl-[protein] + ADP + H(+)</text>
        <dbReference type="Rhea" id="RHEA:17989"/>
        <dbReference type="Rhea" id="RHEA-COMP:9863"/>
        <dbReference type="Rhea" id="RHEA-COMP:11604"/>
        <dbReference type="ChEBI" id="CHEBI:15378"/>
        <dbReference type="ChEBI" id="CHEBI:29999"/>
        <dbReference type="ChEBI" id="CHEBI:30616"/>
        <dbReference type="ChEBI" id="CHEBI:83421"/>
        <dbReference type="ChEBI" id="CHEBI:456216"/>
        <dbReference type="EC" id="2.7.12.1"/>
    </reaction>
</comment>
<dbReference type="GO" id="GO:0004674">
    <property type="term" value="F:protein serine/threonine kinase activity"/>
    <property type="evidence" value="ECO:0007669"/>
    <property type="project" value="UniProtKB-KW"/>
</dbReference>
<evidence type="ECO:0000256" key="10">
    <source>
        <dbReference type="ARBA" id="ARBA00051680"/>
    </source>
</evidence>
<feature type="compositionally biased region" description="Low complexity" evidence="12">
    <location>
        <begin position="579"/>
        <end position="594"/>
    </location>
</feature>
<proteinExistence type="inferred from homology"/>
<dbReference type="GO" id="GO:0004712">
    <property type="term" value="F:protein serine/threonine/tyrosine kinase activity"/>
    <property type="evidence" value="ECO:0007669"/>
    <property type="project" value="UniProtKB-EC"/>
</dbReference>
<evidence type="ECO:0000256" key="9">
    <source>
        <dbReference type="ARBA" id="ARBA00049308"/>
    </source>
</evidence>
<feature type="compositionally biased region" description="Low complexity" evidence="12">
    <location>
        <begin position="1180"/>
        <end position="1190"/>
    </location>
</feature>
<dbReference type="InterPro" id="IPR011009">
    <property type="entry name" value="Kinase-like_dom_sf"/>
</dbReference>
<feature type="compositionally biased region" description="Low complexity" evidence="12">
    <location>
        <begin position="1264"/>
        <end position="1280"/>
    </location>
</feature>
<organism evidence="14 15">
    <name type="scientific">Cylindrobasidium torrendii FP15055 ss-10</name>
    <dbReference type="NCBI Taxonomy" id="1314674"/>
    <lineage>
        <taxon>Eukaryota</taxon>
        <taxon>Fungi</taxon>
        <taxon>Dikarya</taxon>
        <taxon>Basidiomycota</taxon>
        <taxon>Agaricomycotina</taxon>
        <taxon>Agaricomycetes</taxon>
        <taxon>Agaricomycetidae</taxon>
        <taxon>Agaricales</taxon>
        <taxon>Marasmiineae</taxon>
        <taxon>Physalacriaceae</taxon>
        <taxon>Cylindrobasidium</taxon>
    </lineage>
</organism>
<sequence length="1802" mass="194058">MSAPASPADLSSSPRRRERPPTLEFQGVSPAVRRTDYSPGDEDDMLAESAQTLQPSVLVSPALEDPPIDTDYPASRSASSVSLDPYYFSTQSGSDSPFPPPLPPLPRTPDNQQPYHAPVTPARDPAAIDRRGLVGVGELATPRWTRSHTSASEDRISIPEAVLEDEAYQVIDAADAEDDVPDSPWTIEAVDGEVSDKDDLPKLPPPQRPLRQRPSLADESGGEEILYPRKARVPTEPLPQRLSSPIGESSEVGPPSAYAVPTRKARKRSSEEFELDQTGMPASKSDSASTSPRDRVQDEKVFTRRHRSTNSAGGNSASVLREAAKARRRESLGLSTGTPKSSNRHSRQTSGGSSASSPHEPRRHTSDYSHLPPSPSTNSIQHILRGSGGNASPHYAHSPNVAHSLLRGTQEGWSGMDDEATAEALRKLDGISGSKARARSSIASVSRTASLSRPSSPPARSSNRESGGEGKPNRSSTSARERDLAQRQLLGLAQESLLDVEPVGTALSSDDQYAYSQEKTPKKTGTSSTRSSMQPKRGSASSTTYASTPTTSSRDSASMSATTSATSVSVASLRKNRRNSASSDVSSNHSSDATSFKDRVASLASNGEVTDDAEVPPVPPLPKDLSTYRSPPHTATGPTFSHSSATEDSHDNVGSDHLEVPSVGHTSSSEDVPSSRRQSRHYSSGYATAASASDSTPQAPKTPSKKWSFSNALSIKLSGSPSTSHKSQSFQISPRSVSFGQSRKSGEKDRANMPAVPANSWSPTHPDAMASASSLASMSSVGSVRTPAPSSKTPERSRIPSRSGTDSSASTSLAAPTGPMSPTSSVRRGQSKRLTPSSIPFFRRSSSQSMQQPPPNPTTPPPHPTGSLPPQTPSTLKKRPSSPGDHNPPSTSAHRKSSMLSLGLPSLLKGSSSRRSLHSDSKDTATKSPREADDLKREKSRTEKEKKKDDKDRSESRISALMGRKRGKTLSSADPPSRKGKSPVNLPPLHVAALEPATAQRVARLKGAPDTPPSASSSRSSIASSRLTSQTISSLQKQSDTSIRSSNTHRLPTIAGSPSVGANTSVSKESSKDGPPNTLLNSSTGMSKEAPTKIPRISSRTSATGSPNFKGSTLTARRQSSVHATTASNNPSPTLNEFGMMDSTGESSSSTKPTPSSSRIRSSPSTVTNSISSRMPRQVSGAGASASTSSILPRKNRDSVSFTGLRKSSTASVNSLGTTTDATPTASSSHHRFSALSPSKLKLLSPKISLPRSSHNSSHNIHQTMATASASSSRQSLSTPSPVPSSMDEDEILGDEEMLNYIKRQHAKKLAAGSTQAELDELLRFPEPIPPAEGLTPQAVLKGSQNQYLSEYERKEILEFPSVYYTGAHSKKKMATPDVTTNNFGYDDDRGDYQIVFHDHLAYRYEVIESVGKGSFGQVLNCRDHKTGESVAIKIIRNKKRFHHQALVEIKILDNLRKWDEEEKHHVIKMTEHFYFRGHLCIAMELLSINLYELIKANGFVGFTTALIRRFTSQMLYALSLMRHHRIVHCDLKPENVLLRHPAKSAIKVIDFGSSCLESEKIYTYIQSRFYRSPEVILGMHYHMAIDMWSLGCILAELYTGFPIFPGENEQEQLACIMEVLGVPDKEFVNKSSRKKLFFESNGNPRIVSNSKGRKRRPGTKSLAQVLRCGDDNFVDFIAKCLIWDPEKRIKPSGALRHPFITGIGRQYKVPGTPKSQATSSSSLIGRKKDILETPKKSLISAPTPLTARSSRTTSGAVPLTPSSSQHASTLGSSSRYRASQPQSLSSYHSARTLNGPQTSTK</sequence>
<evidence type="ECO:0000256" key="3">
    <source>
        <dbReference type="ARBA" id="ARBA00022527"/>
    </source>
</evidence>
<feature type="region of interest" description="Disordered" evidence="12">
    <location>
        <begin position="172"/>
        <end position="1238"/>
    </location>
</feature>
<evidence type="ECO:0000256" key="2">
    <source>
        <dbReference type="ARBA" id="ARBA00013203"/>
    </source>
</evidence>
<feature type="compositionally biased region" description="Polar residues" evidence="12">
    <location>
        <begin position="820"/>
        <end position="835"/>
    </location>
</feature>
<dbReference type="InterPro" id="IPR017441">
    <property type="entry name" value="Protein_kinase_ATP_BS"/>
</dbReference>
<evidence type="ECO:0000256" key="12">
    <source>
        <dbReference type="SAM" id="MobiDB-lite"/>
    </source>
</evidence>
<dbReference type="EC" id="2.7.12.1" evidence="2"/>
<dbReference type="GO" id="GO:0005737">
    <property type="term" value="C:cytoplasm"/>
    <property type="evidence" value="ECO:0007669"/>
    <property type="project" value="TreeGrafter"/>
</dbReference>
<dbReference type="InterPro" id="IPR042521">
    <property type="entry name" value="DYRK"/>
</dbReference>
<dbReference type="Gene3D" id="1.10.510.10">
    <property type="entry name" value="Transferase(Phosphotransferase) domain 1"/>
    <property type="match status" value="1"/>
</dbReference>
<keyword evidence="7 11" id="KW-0067">ATP-binding</keyword>
<evidence type="ECO:0000256" key="1">
    <source>
        <dbReference type="ARBA" id="ARBA00008867"/>
    </source>
</evidence>
<feature type="compositionally biased region" description="Polar residues" evidence="12">
    <location>
        <begin position="1098"/>
        <end position="1135"/>
    </location>
</feature>
<dbReference type="PANTHER" id="PTHR24058">
    <property type="entry name" value="DUAL SPECIFICITY PROTEIN KINASE"/>
    <property type="match status" value="1"/>
</dbReference>
<evidence type="ECO:0000259" key="13">
    <source>
        <dbReference type="PROSITE" id="PS50011"/>
    </source>
</evidence>
<evidence type="ECO:0000313" key="14">
    <source>
        <dbReference type="EMBL" id="KIY70038.1"/>
    </source>
</evidence>
<accession>A0A0D7BHK5</accession>
<evidence type="ECO:0000256" key="4">
    <source>
        <dbReference type="ARBA" id="ARBA00022679"/>
    </source>
</evidence>
<dbReference type="PANTHER" id="PTHR24058:SF22">
    <property type="entry name" value="DUAL SPECIFICITY TYROSINE-PHOSPHORYLATION-REGULATED KINASE 4"/>
    <property type="match status" value="1"/>
</dbReference>
<feature type="compositionally biased region" description="Low complexity" evidence="12">
    <location>
        <begin position="682"/>
        <end position="699"/>
    </location>
</feature>
<feature type="region of interest" description="Disordered" evidence="12">
    <location>
        <begin position="1705"/>
        <end position="1802"/>
    </location>
</feature>
<feature type="compositionally biased region" description="Pro residues" evidence="12">
    <location>
        <begin position="97"/>
        <end position="107"/>
    </location>
</feature>
<feature type="compositionally biased region" description="Basic and acidic residues" evidence="12">
    <location>
        <begin position="1727"/>
        <end position="1736"/>
    </location>
</feature>
<keyword evidence="6" id="KW-0418">Kinase</keyword>
<feature type="compositionally biased region" description="Low complexity" evidence="12">
    <location>
        <begin position="800"/>
        <end position="818"/>
    </location>
</feature>
<feature type="region of interest" description="Disordered" evidence="12">
    <location>
        <begin position="1264"/>
        <end position="1288"/>
    </location>
</feature>
<reference evidence="14 15" key="1">
    <citation type="journal article" date="2015" name="Fungal Genet. Biol.">
        <title>Evolution of novel wood decay mechanisms in Agaricales revealed by the genome sequences of Fistulina hepatica and Cylindrobasidium torrendii.</title>
        <authorList>
            <person name="Floudas D."/>
            <person name="Held B.W."/>
            <person name="Riley R."/>
            <person name="Nagy L.G."/>
            <person name="Koehler G."/>
            <person name="Ransdell A.S."/>
            <person name="Younus H."/>
            <person name="Chow J."/>
            <person name="Chiniquy J."/>
            <person name="Lipzen A."/>
            <person name="Tritt A."/>
            <person name="Sun H."/>
            <person name="Haridas S."/>
            <person name="LaButti K."/>
            <person name="Ohm R.A."/>
            <person name="Kues U."/>
            <person name="Blanchette R.A."/>
            <person name="Grigoriev I.V."/>
            <person name="Minto R.E."/>
            <person name="Hibbett D.S."/>
        </authorList>
    </citation>
    <scope>NUCLEOTIDE SEQUENCE [LARGE SCALE GENOMIC DNA]</scope>
    <source>
        <strain evidence="14 15">FP15055 ss-10</strain>
    </source>
</reference>
<feature type="compositionally biased region" description="Polar residues" evidence="12">
    <location>
        <begin position="1747"/>
        <end position="1802"/>
    </location>
</feature>
<feature type="compositionally biased region" description="Low complexity" evidence="12">
    <location>
        <begin position="836"/>
        <end position="851"/>
    </location>
</feature>
<dbReference type="InterPro" id="IPR050494">
    <property type="entry name" value="Ser_Thr_dual-spec_kinase"/>
</dbReference>
<keyword evidence="4" id="KW-0808">Transferase</keyword>
<feature type="compositionally biased region" description="Polar residues" evidence="12">
    <location>
        <begin position="664"/>
        <end position="676"/>
    </location>
</feature>
<keyword evidence="3" id="KW-0723">Serine/threonine-protein kinase</keyword>
<evidence type="ECO:0000256" key="8">
    <source>
        <dbReference type="ARBA" id="ARBA00049003"/>
    </source>
</evidence>
<feature type="compositionally biased region" description="Low complexity" evidence="12">
    <location>
        <begin position="768"/>
        <end position="780"/>
    </location>
</feature>
<feature type="compositionally biased region" description="Polar residues" evidence="12">
    <location>
        <begin position="1714"/>
        <end position="1724"/>
    </location>
</feature>
<comment type="catalytic activity">
    <reaction evidence="10">
        <text>L-tyrosyl-[protein] + ATP = O-phospho-L-tyrosyl-[protein] + ADP + H(+)</text>
        <dbReference type="Rhea" id="RHEA:10596"/>
        <dbReference type="Rhea" id="RHEA-COMP:10136"/>
        <dbReference type="Rhea" id="RHEA-COMP:20101"/>
        <dbReference type="ChEBI" id="CHEBI:15378"/>
        <dbReference type="ChEBI" id="CHEBI:30616"/>
        <dbReference type="ChEBI" id="CHEBI:46858"/>
        <dbReference type="ChEBI" id="CHEBI:61978"/>
        <dbReference type="ChEBI" id="CHEBI:456216"/>
        <dbReference type="EC" id="2.7.12.1"/>
    </reaction>
</comment>
<feature type="compositionally biased region" description="Basic and acidic residues" evidence="12">
    <location>
        <begin position="292"/>
        <end position="302"/>
    </location>
</feature>
<feature type="binding site" evidence="11">
    <location>
        <position position="1434"/>
    </location>
    <ligand>
        <name>ATP</name>
        <dbReference type="ChEBI" id="CHEBI:30616"/>
    </ligand>
</feature>
<comment type="catalytic activity">
    <reaction evidence="9">
        <text>L-threonyl-[protein] + ATP = O-phospho-L-threonyl-[protein] + ADP + H(+)</text>
        <dbReference type="Rhea" id="RHEA:46608"/>
        <dbReference type="Rhea" id="RHEA-COMP:11060"/>
        <dbReference type="Rhea" id="RHEA-COMP:11605"/>
        <dbReference type="ChEBI" id="CHEBI:15378"/>
        <dbReference type="ChEBI" id="CHEBI:30013"/>
        <dbReference type="ChEBI" id="CHEBI:30616"/>
        <dbReference type="ChEBI" id="CHEBI:61977"/>
        <dbReference type="ChEBI" id="CHEBI:456216"/>
        <dbReference type="EC" id="2.7.12.1"/>
    </reaction>
</comment>
<feature type="compositionally biased region" description="Low complexity" evidence="12">
    <location>
        <begin position="1014"/>
        <end position="1026"/>
    </location>
</feature>
<evidence type="ECO:0000256" key="11">
    <source>
        <dbReference type="PROSITE-ProRule" id="PRU10141"/>
    </source>
</evidence>
<feature type="compositionally biased region" description="Basic and acidic residues" evidence="12">
    <location>
        <begin position="645"/>
        <end position="659"/>
    </location>
</feature>
<feature type="compositionally biased region" description="Polar residues" evidence="12">
    <location>
        <begin position="309"/>
        <end position="318"/>
    </location>
</feature>
<feature type="compositionally biased region" description="Polar residues" evidence="12">
    <location>
        <begin position="506"/>
        <end position="534"/>
    </location>
</feature>
<dbReference type="GO" id="GO:0005856">
    <property type="term" value="C:cytoskeleton"/>
    <property type="evidence" value="ECO:0007669"/>
    <property type="project" value="TreeGrafter"/>
</dbReference>
<dbReference type="EMBL" id="KN880474">
    <property type="protein sequence ID" value="KIY70038.1"/>
    <property type="molecule type" value="Genomic_DNA"/>
</dbReference>
<feature type="compositionally biased region" description="Low complexity" evidence="12">
    <location>
        <begin position="539"/>
        <end position="572"/>
    </location>
</feature>
<dbReference type="Proteomes" id="UP000054007">
    <property type="component" value="Unassembled WGS sequence"/>
</dbReference>
<evidence type="ECO:0000256" key="6">
    <source>
        <dbReference type="ARBA" id="ARBA00022777"/>
    </source>
</evidence>
<feature type="compositionally biased region" description="Basic and acidic residues" evidence="12">
    <location>
        <begin position="322"/>
        <end position="331"/>
    </location>
</feature>
<feature type="compositionally biased region" description="Low complexity" evidence="12">
    <location>
        <begin position="1218"/>
        <end position="1238"/>
    </location>
</feature>
<dbReference type="Gene3D" id="3.30.200.20">
    <property type="entry name" value="Phosphorylase Kinase, domain 1"/>
    <property type="match status" value="1"/>
</dbReference>
<keyword evidence="15" id="KW-1185">Reference proteome</keyword>
<feature type="compositionally biased region" description="Polar residues" evidence="12">
    <location>
        <begin position="705"/>
        <end position="743"/>
    </location>
</feature>
<feature type="compositionally biased region" description="Polar residues" evidence="12">
    <location>
        <begin position="76"/>
        <end position="95"/>
    </location>
</feature>
<feature type="compositionally biased region" description="Low complexity" evidence="12">
    <location>
        <begin position="432"/>
        <end position="461"/>
    </location>
</feature>
<dbReference type="GO" id="GO:0005524">
    <property type="term" value="F:ATP binding"/>
    <property type="evidence" value="ECO:0007669"/>
    <property type="project" value="UniProtKB-UniRule"/>
</dbReference>
<feature type="compositionally biased region" description="Basic and acidic residues" evidence="12">
    <location>
        <begin position="917"/>
        <end position="956"/>
    </location>
</feature>
<dbReference type="STRING" id="1314674.A0A0D7BHK5"/>
<feature type="compositionally biased region" description="Low complexity" evidence="12">
    <location>
        <begin position="1143"/>
        <end position="1173"/>
    </location>
</feature>
<dbReference type="Pfam" id="PF00069">
    <property type="entry name" value="Pkinase"/>
    <property type="match status" value="1"/>
</dbReference>
<dbReference type="SMART" id="SM00220">
    <property type="entry name" value="S_TKc"/>
    <property type="match status" value="1"/>
</dbReference>
<dbReference type="PROSITE" id="PS00107">
    <property type="entry name" value="PROTEIN_KINASE_ATP"/>
    <property type="match status" value="1"/>
</dbReference>
<dbReference type="PROSITE" id="PS50011">
    <property type="entry name" value="PROTEIN_KINASE_DOM"/>
    <property type="match status" value="1"/>
</dbReference>
<feature type="compositionally biased region" description="Low complexity" evidence="12">
    <location>
        <begin position="898"/>
        <end position="914"/>
    </location>
</feature>
<dbReference type="FunFam" id="1.10.510.10:FF:000112">
    <property type="entry name" value="Putative dual specificity tyrosine-phosphorylation-regulated kinase 2"/>
    <property type="match status" value="1"/>
</dbReference>
<name>A0A0D7BHK5_9AGAR</name>
<feature type="domain" description="Protein kinase" evidence="13">
    <location>
        <begin position="1405"/>
        <end position="1701"/>
    </location>
</feature>
<dbReference type="PROSITE" id="PS00108">
    <property type="entry name" value="PROTEIN_KINASE_ST"/>
    <property type="match status" value="1"/>
</dbReference>
<evidence type="ECO:0000256" key="5">
    <source>
        <dbReference type="ARBA" id="ARBA00022741"/>
    </source>
</evidence>
<keyword evidence="5 11" id="KW-0547">Nucleotide-binding</keyword>
<evidence type="ECO:0000313" key="15">
    <source>
        <dbReference type="Proteomes" id="UP000054007"/>
    </source>
</evidence>
<dbReference type="InterPro" id="IPR008271">
    <property type="entry name" value="Ser/Thr_kinase_AS"/>
</dbReference>
<dbReference type="OrthoDB" id="9332038at2759"/>
<feature type="region of interest" description="Disordered" evidence="12">
    <location>
        <begin position="1"/>
        <end position="128"/>
    </location>
</feature>
<gene>
    <name evidence="14" type="ORF">CYLTODRAFT_420127</name>
</gene>
<dbReference type="SUPFAM" id="SSF56112">
    <property type="entry name" value="Protein kinase-like (PK-like)"/>
    <property type="match status" value="1"/>
</dbReference>
<feature type="compositionally biased region" description="Basic and acidic residues" evidence="12">
    <location>
        <begin position="462"/>
        <end position="472"/>
    </location>
</feature>
<dbReference type="Gene3D" id="3.30.10.30">
    <property type="entry name" value="DYRK"/>
    <property type="match status" value="1"/>
</dbReference>
<evidence type="ECO:0000256" key="7">
    <source>
        <dbReference type="ARBA" id="ARBA00022840"/>
    </source>
</evidence>
<feature type="compositionally biased region" description="Polar residues" evidence="12">
    <location>
        <begin position="1199"/>
        <end position="1217"/>
    </location>
</feature>
<feature type="compositionally biased region" description="Polar residues" evidence="12">
    <location>
        <begin position="1027"/>
        <end position="1050"/>
    </location>
</feature>
<feature type="compositionally biased region" description="Pro residues" evidence="12">
    <location>
        <begin position="852"/>
        <end position="864"/>
    </location>
</feature>